<dbReference type="PANTHER" id="PTHR43489:SF7">
    <property type="entry name" value="3-DEHYDRO-D-GULOSIDE 4-EPIMERASE-RELATED"/>
    <property type="match status" value="1"/>
</dbReference>
<accession>A0A225E619</accession>
<comment type="caution">
    <text evidence="3">The sequence shown here is derived from an EMBL/GenBank/DDBJ whole genome shotgun (WGS) entry which is preliminary data.</text>
</comment>
<dbReference type="SUPFAM" id="SSF51658">
    <property type="entry name" value="Xylose isomerase-like"/>
    <property type="match status" value="1"/>
</dbReference>
<dbReference type="AlphaFoldDB" id="A0A225E619"/>
<evidence type="ECO:0000259" key="2">
    <source>
        <dbReference type="Pfam" id="PF01261"/>
    </source>
</evidence>
<protein>
    <submittedName>
        <fullName evidence="3">Sugar phosphate isomerase</fullName>
    </submittedName>
</protein>
<dbReference type="GO" id="GO:0016853">
    <property type="term" value="F:isomerase activity"/>
    <property type="evidence" value="ECO:0007669"/>
    <property type="project" value="UniProtKB-KW"/>
</dbReference>
<name>A0A225E619_9BACT</name>
<dbReference type="InterPro" id="IPR036237">
    <property type="entry name" value="Xyl_isomerase-like_sf"/>
</dbReference>
<feature type="domain" description="Xylose isomerase-like TIM barrel" evidence="2">
    <location>
        <begin position="29"/>
        <end position="267"/>
    </location>
</feature>
<evidence type="ECO:0000256" key="1">
    <source>
        <dbReference type="ARBA" id="ARBA00023235"/>
    </source>
</evidence>
<organism evidence="3 4">
    <name type="scientific">Fimbriiglobus ruber</name>
    <dbReference type="NCBI Taxonomy" id="1908690"/>
    <lineage>
        <taxon>Bacteria</taxon>
        <taxon>Pseudomonadati</taxon>
        <taxon>Planctomycetota</taxon>
        <taxon>Planctomycetia</taxon>
        <taxon>Gemmatales</taxon>
        <taxon>Gemmataceae</taxon>
        <taxon>Fimbriiglobus</taxon>
    </lineage>
</organism>
<dbReference type="EMBL" id="NIDE01000001">
    <property type="protein sequence ID" value="OWK47214.1"/>
    <property type="molecule type" value="Genomic_DNA"/>
</dbReference>
<dbReference type="Proteomes" id="UP000214646">
    <property type="component" value="Unassembled WGS sequence"/>
</dbReference>
<sequence length="270" mass="28302">MKSAVTISLVPEAKGGPFVYWGDLAGSSRAAAELGFDAVEVFPPGPDAAELGELKSILADNKLSLAAVGTGAGWVKHKLTLTHPDPATRSKARAFVRATVDAAGAFGAPAIIGSMQGRWGDDVSRETALGWLGEAVAELGEHARQYGTFLIYEPLNRYETNLVNTVADGVAFLTGAGAMNAKLLADLFHMNIEEVNVPDAIRAGAGAIGHVHFVDSTRRPAGSGHTDFAPITAALKDIGYSGYLSAEALPYPDSKAAARATIEAYRRLVR</sequence>
<dbReference type="PANTHER" id="PTHR43489">
    <property type="entry name" value="ISOMERASE"/>
    <property type="match status" value="1"/>
</dbReference>
<dbReference type="Pfam" id="PF01261">
    <property type="entry name" value="AP_endonuc_2"/>
    <property type="match status" value="1"/>
</dbReference>
<gene>
    <name evidence="3" type="ORF">FRUB_00913</name>
</gene>
<evidence type="ECO:0000313" key="4">
    <source>
        <dbReference type="Proteomes" id="UP000214646"/>
    </source>
</evidence>
<dbReference type="RefSeq" id="WP_088252348.1">
    <property type="nucleotide sequence ID" value="NZ_NIDE01000001.1"/>
</dbReference>
<dbReference type="Gene3D" id="3.20.20.150">
    <property type="entry name" value="Divalent-metal-dependent TIM barrel enzymes"/>
    <property type="match status" value="1"/>
</dbReference>
<keyword evidence="4" id="KW-1185">Reference proteome</keyword>
<dbReference type="InterPro" id="IPR013022">
    <property type="entry name" value="Xyl_isomerase-like_TIM-brl"/>
</dbReference>
<keyword evidence="1 3" id="KW-0413">Isomerase</keyword>
<reference evidence="4" key="1">
    <citation type="submission" date="2017-06" db="EMBL/GenBank/DDBJ databases">
        <title>Genome analysis of Fimbriiglobus ruber SP5, the first member of the order Planctomycetales with confirmed chitinolytic capability.</title>
        <authorList>
            <person name="Ravin N.V."/>
            <person name="Rakitin A.L."/>
            <person name="Ivanova A.A."/>
            <person name="Beletsky A.V."/>
            <person name="Kulichevskaya I.S."/>
            <person name="Mardanov A.V."/>
            <person name="Dedysh S.N."/>
        </authorList>
    </citation>
    <scope>NUCLEOTIDE SEQUENCE [LARGE SCALE GENOMIC DNA]</scope>
    <source>
        <strain evidence="4">SP5</strain>
    </source>
</reference>
<evidence type="ECO:0000313" key="3">
    <source>
        <dbReference type="EMBL" id="OWK47214.1"/>
    </source>
</evidence>
<dbReference type="OrthoDB" id="9814946at2"/>
<dbReference type="InterPro" id="IPR050417">
    <property type="entry name" value="Sugar_Epim/Isomerase"/>
</dbReference>
<proteinExistence type="predicted"/>